<dbReference type="EC" id="6.1.1.5" evidence="1"/>
<name>A0A5J4R1Z5_9ZZZZ</name>
<protein>
    <submittedName>
        <fullName evidence="1">Isoleucine--tRNA ligase</fullName>
        <ecNumber evidence="1">6.1.1.5</ecNumber>
    </submittedName>
</protein>
<dbReference type="EMBL" id="SNRY01001868">
    <property type="protein sequence ID" value="KAA6328147.1"/>
    <property type="molecule type" value="Genomic_DNA"/>
</dbReference>
<keyword evidence="1" id="KW-0436">Ligase</keyword>
<dbReference type="AlphaFoldDB" id="A0A5J4R1Z5"/>
<accession>A0A5J4R1Z5</accession>
<feature type="non-terminal residue" evidence="1">
    <location>
        <position position="1"/>
    </location>
</feature>
<organism evidence="1">
    <name type="scientific">termite gut metagenome</name>
    <dbReference type="NCBI Taxonomy" id="433724"/>
    <lineage>
        <taxon>unclassified sequences</taxon>
        <taxon>metagenomes</taxon>
        <taxon>organismal metagenomes</taxon>
    </lineage>
</organism>
<dbReference type="GO" id="GO:0004822">
    <property type="term" value="F:isoleucine-tRNA ligase activity"/>
    <property type="evidence" value="ECO:0007669"/>
    <property type="project" value="UniProtKB-EC"/>
</dbReference>
<sequence length="38" mass="4217">ICNQVLANSLVLGNEMENGVELEFDDFSLFVDIAKNTN</sequence>
<proteinExistence type="predicted"/>
<reference evidence="1" key="1">
    <citation type="submission" date="2019-03" db="EMBL/GenBank/DDBJ databases">
        <title>Single cell metagenomics reveals metabolic interactions within the superorganism composed of flagellate Streblomastix strix and complex community of Bacteroidetes bacteria on its surface.</title>
        <authorList>
            <person name="Treitli S.C."/>
            <person name="Kolisko M."/>
            <person name="Husnik F."/>
            <person name="Keeling P."/>
            <person name="Hampl V."/>
        </authorList>
    </citation>
    <scope>NUCLEOTIDE SEQUENCE</scope>
    <source>
        <strain evidence="1">STM</strain>
    </source>
</reference>
<evidence type="ECO:0000313" key="1">
    <source>
        <dbReference type="EMBL" id="KAA6328147.1"/>
    </source>
</evidence>
<comment type="caution">
    <text evidence="1">The sequence shown here is derived from an EMBL/GenBank/DDBJ whole genome shotgun (WGS) entry which is preliminary data.</text>
</comment>
<gene>
    <name evidence="1" type="ORF">EZS27_022934</name>
</gene>